<protein>
    <submittedName>
        <fullName evidence="1">Uncharacterized protein</fullName>
    </submittedName>
</protein>
<dbReference type="VEuPathDB" id="FungiDB:CC1G_15675"/>
<reference evidence="1 2" key="1">
    <citation type="journal article" date="2010" name="Proc. Natl. Acad. Sci. U.S.A.">
        <title>Insights into evolution of multicellular fungi from the assembled chromosomes of the mushroom Coprinopsis cinerea (Coprinus cinereus).</title>
        <authorList>
            <person name="Stajich J.E."/>
            <person name="Wilke S.K."/>
            <person name="Ahren D."/>
            <person name="Au C.H."/>
            <person name="Birren B.W."/>
            <person name="Borodovsky M."/>
            <person name="Burns C."/>
            <person name="Canback B."/>
            <person name="Casselton L.A."/>
            <person name="Cheng C.K."/>
            <person name="Deng J."/>
            <person name="Dietrich F.S."/>
            <person name="Fargo D.C."/>
            <person name="Farman M.L."/>
            <person name="Gathman A.C."/>
            <person name="Goldberg J."/>
            <person name="Guigo R."/>
            <person name="Hoegger P.J."/>
            <person name="Hooker J.B."/>
            <person name="Huggins A."/>
            <person name="James T.Y."/>
            <person name="Kamada T."/>
            <person name="Kilaru S."/>
            <person name="Kodira C."/>
            <person name="Kues U."/>
            <person name="Kupfer D."/>
            <person name="Kwan H.S."/>
            <person name="Lomsadze A."/>
            <person name="Li W."/>
            <person name="Lilly W.W."/>
            <person name="Ma L.J."/>
            <person name="Mackey A.J."/>
            <person name="Manning G."/>
            <person name="Martin F."/>
            <person name="Muraguchi H."/>
            <person name="Natvig D.O."/>
            <person name="Palmerini H."/>
            <person name="Ramesh M.A."/>
            <person name="Rehmeyer C.J."/>
            <person name="Roe B.A."/>
            <person name="Shenoy N."/>
            <person name="Stanke M."/>
            <person name="Ter-Hovhannisyan V."/>
            <person name="Tunlid A."/>
            <person name="Velagapudi R."/>
            <person name="Vision T.J."/>
            <person name="Zeng Q."/>
            <person name="Zolan M.E."/>
            <person name="Pukkila P.J."/>
        </authorList>
    </citation>
    <scope>NUCLEOTIDE SEQUENCE [LARGE SCALE GENOMIC DNA]</scope>
    <source>
        <strain evidence="2">Okayama-7 / 130 / ATCC MYA-4618 / FGSC 9003</strain>
    </source>
</reference>
<evidence type="ECO:0000313" key="1">
    <source>
        <dbReference type="EMBL" id="EFI26751.1"/>
    </source>
</evidence>
<proteinExistence type="predicted"/>
<dbReference type="KEGG" id="cci:CC1G_15675"/>
<dbReference type="RefSeq" id="XP_002910245.1">
    <property type="nucleotide sequence ID" value="XM_002910199.1"/>
</dbReference>
<sequence>MVSKIVRDVDASSMSPSPDDWNKLKALLYNADATPPRLPWLFIDPMHDID</sequence>
<dbReference type="EMBL" id="AACS02000011">
    <property type="protein sequence ID" value="EFI26751.1"/>
    <property type="molecule type" value="Genomic_DNA"/>
</dbReference>
<dbReference type="GeneID" id="9379659"/>
<evidence type="ECO:0000313" key="2">
    <source>
        <dbReference type="Proteomes" id="UP000001861"/>
    </source>
</evidence>
<comment type="caution">
    <text evidence="1">The sequence shown here is derived from an EMBL/GenBank/DDBJ whole genome shotgun (WGS) entry which is preliminary data.</text>
</comment>
<dbReference type="Proteomes" id="UP000001861">
    <property type="component" value="Unassembled WGS sequence"/>
</dbReference>
<keyword evidence="2" id="KW-1185">Reference proteome</keyword>
<accession>D6RQD5</accession>
<organism evidence="1 2">
    <name type="scientific">Coprinopsis cinerea (strain Okayama-7 / 130 / ATCC MYA-4618 / FGSC 9003)</name>
    <name type="common">Inky cap fungus</name>
    <name type="synonym">Hormographiella aspergillata</name>
    <dbReference type="NCBI Taxonomy" id="240176"/>
    <lineage>
        <taxon>Eukaryota</taxon>
        <taxon>Fungi</taxon>
        <taxon>Dikarya</taxon>
        <taxon>Basidiomycota</taxon>
        <taxon>Agaricomycotina</taxon>
        <taxon>Agaricomycetes</taxon>
        <taxon>Agaricomycetidae</taxon>
        <taxon>Agaricales</taxon>
        <taxon>Agaricineae</taxon>
        <taxon>Psathyrellaceae</taxon>
        <taxon>Coprinopsis</taxon>
    </lineage>
</organism>
<dbReference type="HOGENOM" id="CLU_3124954_0_0_1"/>
<name>D6RQD5_COPC7</name>
<gene>
    <name evidence="1" type="ORF">CC1G_15675</name>
</gene>
<dbReference type="InParanoid" id="D6RQD5"/>
<dbReference type="AlphaFoldDB" id="D6RQD5"/>